<dbReference type="InterPro" id="IPR036890">
    <property type="entry name" value="HATPase_C_sf"/>
</dbReference>
<dbReference type="GO" id="GO:0000155">
    <property type="term" value="F:phosphorelay sensor kinase activity"/>
    <property type="evidence" value="ECO:0007669"/>
    <property type="project" value="InterPro"/>
</dbReference>
<dbReference type="PROSITE" id="PS50109">
    <property type="entry name" value="HIS_KIN"/>
    <property type="match status" value="1"/>
</dbReference>
<reference evidence="7 8" key="1">
    <citation type="submission" date="2019-02" db="EMBL/GenBank/DDBJ databases">
        <title>Pedobacter sp. RP-3-21 sp. nov., isolated from Arctic soil.</title>
        <authorList>
            <person name="Dahal R.H."/>
        </authorList>
    </citation>
    <scope>NUCLEOTIDE SEQUENCE [LARGE SCALE GENOMIC DNA]</scope>
    <source>
        <strain evidence="7 8">RP-3-21</strain>
    </source>
</reference>
<dbReference type="GO" id="GO:0008757">
    <property type="term" value="F:S-adenosylmethionine-dependent methyltransferase activity"/>
    <property type="evidence" value="ECO:0007669"/>
    <property type="project" value="InterPro"/>
</dbReference>
<accession>A0A4R0Q5E3</accession>
<dbReference type="InterPro" id="IPR000014">
    <property type="entry name" value="PAS"/>
</dbReference>
<evidence type="ECO:0000259" key="4">
    <source>
        <dbReference type="PROSITE" id="PS50113"/>
    </source>
</evidence>
<evidence type="ECO:0000259" key="6">
    <source>
        <dbReference type="PROSITE" id="PS50123"/>
    </source>
</evidence>
<dbReference type="Pfam" id="PF01739">
    <property type="entry name" value="CheR"/>
    <property type="match status" value="1"/>
</dbReference>
<dbReference type="Pfam" id="PF13596">
    <property type="entry name" value="PAS_10"/>
    <property type="match status" value="1"/>
</dbReference>
<evidence type="ECO:0000259" key="3">
    <source>
        <dbReference type="PROSITE" id="PS50109"/>
    </source>
</evidence>
<dbReference type="Pfam" id="PF03705">
    <property type="entry name" value="CheR_N"/>
    <property type="match status" value="1"/>
</dbReference>
<dbReference type="SUPFAM" id="SSF47757">
    <property type="entry name" value="Chemotaxis receptor methyltransferase CheR, N-terminal domain"/>
    <property type="match status" value="1"/>
</dbReference>
<dbReference type="InterPro" id="IPR000673">
    <property type="entry name" value="Sig_transdc_resp-reg_Me-estase"/>
</dbReference>
<dbReference type="PROSITE" id="PS50122">
    <property type="entry name" value="CHEB"/>
    <property type="match status" value="1"/>
</dbReference>
<feature type="domain" description="PAC" evidence="4">
    <location>
        <begin position="1082"/>
        <end position="1135"/>
    </location>
</feature>
<evidence type="ECO:0000259" key="5">
    <source>
        <dbReference type="PROSITE" id="PS50122"/>
    </source>
</evidence>
<keyword evidence="2" id="KW-0175">Coiled coil</keyword>
<proteinExistence type="predicted"/>
<dbReference type="Gene3D" id="1.20.5.1930">
    <property type="match status" value="1"/>
</dbReference>
<keyword evidence="8" id="KW-1185">Reference proteome</keyword>
<dbReference type="GO" id="GO:0006355">
    <property type="term" value="P:regulation of DNA-templated transcription"/>
    <property type="evidence" value="ECO:0007669"/>
    <property type="project" value="InterPro"/>
</dbReference>
<comment type="caution">
    <text evidence="1">Lacks conserved residue(s) required for the propagation of feature annotation.</text>
</comment>
<dbReference type="InterPro" id="IPR000700">
    <property type="entry name" value="PAS-assoc_C"/>
</dbReference>
<feature type="coiled-coil region" evidence="2">
    <location>
        <begin position="1119"/>
        <end position="1146"/>
    </location>
</feature>
<dbReference type="PROSITE" id="PS50123">
    <property type="entry name" value="CHER"/>
    <property type="match status" value="1"/>
</dbReference>
<dbReference type="Pfam" id="PF02518">
    <property type="entry name" value="HATPase_c"/>
    <property type="match status" value="1"/>
</dbReference>
<dbReference type="Gene3D" id="3.30.565.10">
    <property type="entry name" value="Histidine kinase-like ATPase, C-terminal domain"/>
    <property type="match status" value="1"/>
</dbReference>
<dbReference type="CDD" id="cd02440">
    <property type="entry name" value="AdoMet_MTases"/>
    <property type="match status" value="1"/>
</dbReference>
<dbReference type="SMART" id="SM00138">
    <property type="entry name" value="MeTrc"/>
    <property type="match status" value="1"/>
</dbReference>
<dbReference type="Gene3D" id="3.30.450.20">
    <property type="entry name" value="PAS domain"/>
    <property type="match status" value="3"/>
</dbReference>
<dbReference type="Pfam" id="PF07730">
    <property type="entry name" value="HisKA_3"/>
    <property type="match status" value="1"/>
</dbReference>
<dbReference type="PRINTS" id="PR00996">
    <property type="entry name" value="CHERMTFRASE"/>
</dbReference>
<name>A0A4R0Q5E3_9SPHI</name>
<dbReference type="SUPFAM" id="SSF52738">
    <property type="entry name" value="Methylesterase CheB, C-terminal domain"/>
    <property type="match status" value="1"/>
</dbReference>
<dbReference type="SUPFAM" id="SSF55785">
    <property type="entry name" value="PYP-like sensor domain (PAS domain)"/>
    <property type="match status" value="3"/>
</dbReference>
<dbReference type="Pfam" id="PF00989">
    <property type="entry name" value="PAS"/>
    <property type="match status" value="1"/>
</dbReference>
<dbReference type="CDD" id="cd16917">
    <property type="entry name" value="HATPase_UhpB-NarQ-NarX-like"/>
    <property type="match status" value="1"/>
</dbReference>
<feature type="domain" description="CheR-type methyltransferase" evidence="6">
    <location>
        <begin position="218"/>
        <end position="500"/>
    </location>
</feature>
<protein>
    <submittedName>
        <fullName evidence="7">PAS domain-containing protein</fullName>
    </submittedName>
</protein>
<gene>
    <name evidence="7" type="ORF">EZ456_13210</name>
</gene>
<dbReference type="SUPFAM" id="SSF55874">
    <property type="entry name" value="ATPase domain of HSP90 chaperone/DNA topoisomerase II/histidine kinase"/>
    <property type="match status" value="1"/>
</dbReference>
<dbReference type="Pfam" id="PF01339">
    <property type="entry name" value="CheB_methylest"/>
    <property type="match status" value="1"/>
</dbReference>
<dbReference type="SMART" id="SM00387">
    <property type="entry name" value="HATPase_c"/>
    <property type="match status" value="1"/>
</dbReference>
<dbReference type="InterPro" id="IPR000780">
    <property type="entry name" value="CheR_MeTrfase"/>
</dbReference>
<dbReference type="OrthoDB" id="9813151at2"/>
<sequence length="1355" mass="153264">MKKKVAERKGKLSPVAQLQQKANGFLIVGIGASAGGIQAMQEFFRNVPEGSNMAYVVILHLSPDHDSQLAAVLQQETQIPVSQVTVKTIIKPDHIYVIPPDRHLKIEGDSIAVMPNIHIEERRAPVDIFFRTLADQHGPRAISVVLSGTGANGSMGLKRIKERGGATYVQNPREAEFNEMPRNAIATDLVDEVLNVGEIPARIIAYRDSMGTVQIIEEPEKRPEPQQQALRDIFTQLRVRTGHDFSNYKRPTLLRRIERRINVHNLPDLPSYTAFLHGNPDETNALLKDLLISVTNFFRDSKAFECIEQDVVPGIFAGKTSEDQVRIWVAGCATGEEAYSLAMLCAEHALRTFDAPKVQIFATDIDESAITTAREGLYTLNDAADVSQDRLRRFFTRDGDGYRVRREIREMVLFAHHNFLKDPPFSKLDLVACRNVLIYLNGTAQERVTETFHFALRPKGYLFLGTSESVDGASDLYSIYNRDNHIFQAREVSSRSYPIPESVPQFHFLRNDPLQKPDERENWTQRISFGDLHQKMLEQYAPPSVVINSEYEIVHMSEKAGRYFEFSGGEPTQNLLKLIRPEIRLELRSALYQAVQNKTVVEARNIKVSGEVEPLSLDIQVRPVLEDGDTMKGFILVIFKPAQEPFQEGTTVKMASDESLARQLEEELIRLKIQLRSSIEQHEYQAEELKASNEELQAMNEELRSAAEELETSKEELQSINEELRTVNQELKVKIDETGVTSNNLQNLVNSANVGTIFLDRSFAIRLFTPAIQDIFNLKTGDYGRPVTDITNKLQYSGLLQDAEAVLEKLTVVEREVTTSDNRYFMMRLLPYRTAEDRINGVVITFFDITGRKESEEALRISEEKYRLALEKEVADRTRELRENYALLQTIYDTTLIGMSVFAPITDAQGKITDFHIVSANKKMELAYGHKGLVGKLFSGLFPGKGQLGIFDLMVKTFETGMPVQIEQKYIHEGVDMWYSTMFVKGEDLLVSTSLDISERKILEDKRLRAFALLQQSEELAGIGSWDYDLMNGNFTCSQRMYYLFNLEVGKELSPDIYLHYASKECRPTAEKIVEHIRSGDEDFEETIELMIEGMIKAVHLKATVIRDEEGNPVRMLGVDMDITAMREAERKLRDMENQQQQEIFRITLSTQEEERRRISESLHNGVGQLLYGTRLAINHLTVDMATAKPDRFNESKAYTEKLLSDSINDIRRISHELMPTVLAEFGLDAAIKDVCDQLQDGVRFDCQITLGDIKLDNYIELAVFRTVQELMINVVKHARATSAEVEVKVDGGSILISVHDNGQGMTATTPSKSGIGLLSIRNKVELLKGKLDINSVDGKGTVIEVKLPIEFDGA</sequence>
<dbReference type="InterPro" id="IPR029063">
    <property type="entry name" value="SAM-dependent_MTases_sf"/>
</dbReference>
<evidence type="ECO:0000313" key="8">
    <source>
        <dbReference type="Proteomes" id="UP000293925"/>
    </source>
</evidence>
<dbReference type="PANTHER" id="PTHR24422">
    <property type="entry name" value="CHEMOTAXIS PROTEIN METHYLTRANSFERASE"/>
    <property type="match status" value="1"/>
</dbReference>
<feature type="domain" description="Histidine kinase" evidence="3">
    <location>
        <begin position="1266"/>
        <end position="1352"/>
    </location>
</feature>
<dbReference type="InterPro" id="IPR013767">
    <property type="entry name" value="PAS_fold"/>
</dbReference>
<evidence type="ECO:0000256" key="1">
    <source>
        <dbReference type="PROSITE-ProRule" id="PRU00050"/>
    </source>
</evidence>
<dbReference type="InterPro" id="IPR035909">
    <property type="entry name" value="CheB_C"/>
</dbReference>
<dbReference type="SMART" id="SM00091">
    <property type="entry name" value="PAS"/>
    <property type="match status" value="2"/>
</dbReference>
<dbReference type="SUPFAM" id="SSF53335">
    <property type="entry name" value="S-adenosyl-L-methionine-dependent methyltransferases"/>
    <property type="match status" value="1"/>
</dbReference>
<dbReference type="InterPro" id="IPR005467">
    <property type="entry name" value="His_kinase_dom"/>
</dbReference>
<dbReference type="InterPro" id="IPR050903">
    <property type="entry name" value="Bact_Chemotaxis_MeTrfase"/>
</dbReference>
<feature type="coiled-coil region" evidence="2">
    <location>
        <begin position="654"/>
        <end position="737"/>
    </location>
</feature>
<dbReference type="Gene3D" id="3.40.50.150">
    <property type="entry name" value="Vaccinia Virus protein VP39"/>
    <property type="match status" value="1"/>
</dbReference>
<dbReference type="InterPro" id="IPR022641">
    <property type="entry name" value="CheR_N"/>
</dbReference>
<evidence type="ECO:0000256" key="2">
    <source>
        <dbReference type="SAM" id="Coils"/>
    </source>
</evidence>
<dbReference type="Proteomes" id="UP000293925">
    <property type="component" value="Unassembled WGS sequence"/>
</dbReference>
<dbReference type="GO" id="GO:0046983">
    <property type="term" value="F:protein dimerization activity"/>
    <property type="evidence" value="ECO:0007669"/>
    <property type="project" value="InterPro"/>
</dbReference>
<dbReference type="InterPro" id="IPR022642">
    <property type="entry name" value="CheR_C"/>
</dbReference>
<dbReference type="RefSeq" id="WP_131530869.1">
    <property type="nucleotide sequence ID" value="NZ_SJSO01000009.1"/>
</dbReference>
<comment type="caution">
    <text evidence="7">The sequence shown here is derived from an EMBL/GenBank/DDBJ whole genome shotgun (WGS) entry which is preliminary data.</text>
</comment>
<dbReference type="EMBL" id="SJSO01000009">
    <property type="protein sequence ID" value="TCD26542.1"/>
    <property type="molecule type" value="Genomic_DNA"/>
</dbReference>
<dbReference type="InterPro" id="IPR035965">
    <property type="entry name" value="PAS-like_dom_sf"/>
</dbReference>
<organism evidence="7 8">
    <name type="scientific">Pedobacter psychrodurus</name>
    <dbReference type="NCBI Taxonomy" id="2530456"/>
    <lineage>
        <taxon>Bacteria</taxon>
        <taxon>Pseudomonadati</taxon>
        <taxon>Bacteroidota</taxon>
        <taxon>Sphingobacteriia</taxon>
        <taxon>Sphingobacteriales</taxon>
        <taxon>Sphingobacteriaceae</taxon>
        <taxon>Pedobacter</taxon>
    </lineage>
</organism>
<dbReference type="PROSITE" id="PS50113">
    <property type="entry name" value="PAC"/>
    <property type="match status" value="2"/>
</dbReference>
<dbReference type="GO" id="GO:0006935">
    <property type="term" value="P:chemotaxis"/>
    <property type="evidence" value="ECO:0007669"/>
    <property type="project" value="InterPro"/>
</dbReference>
<dbReference type="PANTHER" id="PTHR24422:SF27">
    <property type="entry name" value="PROTEIN-GLUTAMATE O-METHYLTRANSFERASE"/>
    <property type="match status" value="1"/>
</dbReference>
<feature type="domain" description="PAC" evidence="4">
    <location>
        <begin position="811"/>
        <end position="861"/>
    </location>
</feature>
<dbReference type="GO" id="GO:0016020">
    <property type="term" value="C:membrane"/>
    <property type="evidence" value="ECO:0007669"/>
    <property type="project" value="InterPro"/>
</dbReference>
<dbReference type="GO" id="GO:0005737">
    <property type="term" value="C:cytoplasm"/>
    <property type="evidence" value="ECO:0007669"/>
    <property type="project" value="InterPro"/>
</dbReference>
<dbReference type="CDD" id="cd16434">
    <property type="entry name" value="CheB-CheR_fusion"/>
    <property type="match status" value="1"/>
</dbReference>
<dbReference type="InterPro" id="IPR003594">
    <property type="entry name" value="HATPase_dom"/>
</dbReference>
<feature type="domain" description="CheB-type methylesterase" evidence="5">
    <location>
        <begin position="21"/>
        <end position="210"/>
    </location>
</feature>
<dbReference type="InterPro" id="IPR011712">
    <property type="entry name" value="Sig_transdc_His_kin_sub3_dim/P"/>
</dbReference>
<dbReference type="GO" id="GO:0008984">
    <property type="term" value="F:protein-glutamate methylesterase activity"/>
    <property type="evidence" value="ECO:0007669"/>
    <property type="project" value="InterPro"/>
</dbReference>
<dbReference type="Gene3D" id="3.40.50.180">
    <property type="entry name" value="Methylesterase CheB, C-terminal domain"/>
    <property type="match status" value="1"/>
</dbReference>
<dbReference type="GO" id="GO:0000156">
    <property type="term" value="F:phosphorelay response regulator activity"/>
    <property type="evidence" value="ECO:0007669"/>
    <property type="project" value="InterPro"/>
</dbReference>
<evidence type="ECO:0000313" key="7">
    <source>
        <dbReference type="EMBL" id="TCD26542.1"/>
    </source>
</evidence>